<evidence type="ECO:0000313" key="3">
    <source>
        <dbReference type="Proteomes" id="UP000811619"/>
    </source>
</evidence>
<feature type="compositionally biased region" description="Acidic residues" evidence="1">
    <location>
        <begin position="73"/>
        <end position="84"/>
    </location>
</feature>
<dbReference type="AlphaFoldDB" id="A0A8K0JA14"/>
<protein>
    <submittedName>
        <fullName evidence="2">Uncharacterized protein</fullName>
    </submittedName>
</protein>
<feature type="region of interest" description="Disordered" evidence="1">
    <location>
        <begin position="56"/>
        <end position="123"/>
    </location>
</feature>
<reference evidence="2" key="1">
    <citation type="journal article" date="2020" name="bioRxiv">
        <title>Whole genome comparisons of ergot fungi reveals the divergence and evolution of species within the genus Claviceps are the result of varying mechanisms driving genome evolution and host range expansion.</title>
        <authorList>
            <person name="Wyka S.A."/>
            <person name="Mondo S.J."/>
            <person name="Liu M."/>
            <person name="Dettman J."/>
            <person name="Nalam V."/>
            <person name="Broders K.D."/>
        </authorList>
    </citation>
    <scope>NUCLEOTIDE SEQUENCE</scope>
    <source>
        <strain evidence="2">CCC 489</strain>
    </source>
</reference>
<evidence type="ECO:0000313" key="2">
    <source>
        <dbReference type="EMBL" id="KAG5928094.1"/>
    </source>
</evidence>
<feature type="compositionally biased region" description="Basic and acidic residues" evidence="1">
    <location>
        <begin position="85"/>
        <end position="123"/>
    </location>
</feature>
<evidence type="ECO:0000256" key="1">
    <source>
        <dbReference type="SAM" id="MobiDB-lite"/>
    </source>
</evidence>
<dbReference type="InterPro" id="IPR022024">
    <property type="entry name" value="DUF3602"/>
</dbReference>
<gene>
    <name evidence="2" type="ORF">E4U42_001254</name>
</gene>
<dbReference type="EMBL" id="SRPY01000136">
    <property type="protein sequence ID" value="KAG5928094.1"/>
    <property type="molecule type" value="Genomic_DNA"/>
</dbReference>
<dbReference type="Proteomes" id="UP000811619">
    <property type="component" value="Unassembled WGS sequence"/>
</dbReference>
<dbReference type="Pfam" id="PF12223">
    <property type="entry name" value="DUF3602"/>
    <property type="match status" value="1"/>
</dbReference>
<proteinExistence type="predicted"/>
<accession>A0A8K0JA14</accession>
<sequence>MNTTAQGVLRKVGRGGAGNFVEAAQVPAAQEQERDMAREFDEALLAAHLKKKSHDYRNRMGGRGGAGNWAGGEAEDGGDDDDDDSKAGLRRTEEMERTVKEAVERGLKVPELAHHGREKDVKP</sequence>
<name>A0A8K0JA14_9HYPO</name>
<feature type="compositionally biased region" description="Gly residues" evidence="1">
    <location>
        <begin position="61"/>
        <end position="70"/>
    </location>
</feature>
<organism evidence="2 3">
    <name type="scientific">Claviceps africana</name>
    <dbReference type="NCBI Taxonomy" id="83212"/>
    <lineage>
        <taxon>Eukaryota</taxon>
        <taxon>Fungi</taxon>
        <taxon>Dikarya</taxon>
        <taxon>Ascomycota</taxon>
        <taxon>Pezizomycotina</taxon>
        <taxon>Sordariomycetes</taxon>
        <taxon>Hypocreomycetidae</taxon>
        <taxon>Hypocreales</taxon>
        <taxon>Clavicipitaceae</taxon>
        <taxon>Claviceps</taxon>
    </lineage>
</organism>
<dbReference type="OrthoDB" id="4159136at2759"/>
<keyword evidence="3" id="KW-1185">Reference proteome</keyword>
<comment type="caution">
    <text evidence="2">The sequence shown here is derived from an EMBL/GenBank/DDBJ whole genome shotgun (WGS) entry which is preliminary data.</text>
</comment>